<evidence type="ECO:0000256" key="3">
    <source>
        <dbReference type="ARBA" id="ARBA00022692"/>
    </source>
</evidence>
<keyword evidence="2" id="KW-1003">Cell membrane</keyword>
<feature type="transmembrane region" description="Helical" evidence="6">
    <location>
        <begin position="264"/>
        <end position="282"/>
    </location>
</feature>
<keyword evidence="5 6" id="KW-0472">Membrane</keyword>
<feature type="transmembrane region" description="Helical" evidence="6">
    <location>
        <begin position="86"/>
        <end position="108"/>
    </location>
</feature>
<dbReference type="PANTHER" id="PTHR35007:SF1">
    <property type="entry name" value="PILUS ASSEMBLY PROTEIN"/>
    <property type="match status" value="1"/>
</dbReference>
<evidence type="ECO:0000313" key="8">
    <source>
        <dbReference type="EMBL" id="MRH44304.1"/>
    </source>
</evidence>
<evidence type="ECO:0000256" key="4">
    <source>
        <dbReference type="ARBA" id="ARBA00022989"/>
    </source>
</evidence>
<dbReference type="Proteomes" id="UP000799092">
    <property type="component" value="Unassembled WGS sequence"/>
</dbReference>
<feature type="transmembrane region" description="Helical" evidence="6">
    <location>
        <begin position="6"/>
        <end position="26"/>
    </location>
</feature>
<dbReference type="InterPro" id="IPR018076">
    <property type="entry name" value="T2SS_GspF_dom"/>
</dbReference>
<comment type="subcellular location">
    <subcellularLocation>
        <location evidence="1">Cell membrane</location>
        <topology evidence="1">Multi-pass membrane protein</topology>
    </subcellularLocation>
</comment>
<evidence type="ECO:0000256" key="1">
    <source>
        <dbReference type="ARBA" id="ARBA00004651"/>
    </source>
</evidence>
<organism evidence="8 9">
    <name type="scientific">Aquibacillus halophilus</name>
    <dbReference type="NCBI Taxonomy" id="930132"/>
    <lineage>
        <taxon>Bacteria</taxon>
        <taxon>Bacillati</taxon>
        <taxon>Bacillota</taxon>
        <taxon>Bacilli</taxon>
        <taxon>Bacillales</taxon>
        <taxon>Bacillaceae</taxon>
        <taxon>Aquibacillus</taxon>
    </lineage>
</organism>
<evidence type="ECO:0000313" key="9">
    <source>
        <dbReference type="Proteomes" id="UP000799092"/>
    </source>
</evidence>
<keyword evidence="9" id="KW-1185">Reference proteome</keyword>
<dbReference type="InterPro" id="IPR042094">
    <property type="entry name" value="T2SS_GspF_sf"/>
</dbReference>
<dbReference type="EMBL" id="WJNG01000015">
    <property type="protein sequence ID" value="MRH44304.1"/>
    <property type="molecule type" value="Genomic_DNA"/>
</dbReference>
<evidence type="ECO:0000256" key="2">
    <source>
        <dbReference type="ARBA" id="ARBA00022475"/>
    </source>
</evidence>
<sequence length="321" mass="36790">MNTMIILVLIFLFFFLLFFMVVSSAARGRKKNKRIKNFIPKKHEEMDMNKEQEERVIFSKKIIGLLSRFFRKLHFSKKTEKKLEQAGSALNAEDFFVFRIVAGFAFGLTANLLGIHWFFSILIGFCGLVIPDSYMAKKRKKRLNLLTYQLVETLGTMANSMRAGFSFMQAMQLVAKEMPDPIGPEFDRVVREANLGVPLDDVFKDLLIRLPNKELEVVVQGLLAQRQSGGNVVQLLETMEETIRGRIRVLDELRTLTSQGKMSSWIITLLPVVLAIYMYFASPDYFGPMLDHPLGILTLCFSGLFIIIGWFVIQKIIQIEV</sequence>
<evidence type="ECO:0000256" key="6">
    <source>
        <dbReference type="SAM" id="Phobius"/>
    </source>
</evidence>
<feature type="transmembrane region" description="Helical" evidence="6">
    <location>
        <begin position="114"/>
        <end position="134"/>
    </location>
</feature>
<gene>
    <name evidence="8" type="ORF">GH741_16800</name>
</gene>
<evidence type="ECO:0000259" key="7">
    <source>
        <dbReference type="Pfam" id="PF00482"/>
    </source>
</evidence>
<name>A0A6A8DFB7_9BACI</name>
<proteinExistence type="predicted"/>
<dbReference type="PANTHER" id="PTHR35007">
    <property type="entry name" value="INTEGRAL MEMBRANE PROTEIN-RELATED"/>
    <property type="match status" value="1"/>
</dbReference>
<protein>
    <recommendedName>
        <fullName evidence="7">Type II secretion system protein GspF domain-containing protein</fullName>
    </recommendedName>
</protein>
<feature type="domain" description="Type II secretion system protein GspF" evidence="7">
    <location>
        <begin position="155"/>
        <end position="279"/>
    </location>
</feature>
<dbReference type="AlphaFoldDB" id="A0A6A8DFB7"/>
<comment type="caution">
    <text evidence="8">The sequence shown here is derived from an EMBL/GenBank/DDBJ whole genome shotgun (WGS) entry which is preliminary data.</text>
</comment>
<evidence type="ECO:0000256" key="5">
    <source>
        <dbReference type="ARBA" id="ARBA00023136"/>
    </source>
</evidence>
<dbReference type="Gene3D" id="1.20.81.30">
    <property type="entry name" value="Type II secretion system (T2SS), domain F"/>
    <property type="match status" value="1"/>
</dbReference>
<feature type="transmembrane region" description="Helical" evidence="6">
    <location>
        <begin position="294"/>
        <end position="313"/>
    </location>
</feature>
<dbReference type="Pfam" id="PF00482">
    <property type="entry name" value="T2SSF"/>
    <property type="match status" value="1"/>
</dbReference>
<dbReference type="RefSeq" id="WP_153737908.1">
    <property type="nucleotide sequence ID" value="NZ_WJNG01000015.1"/>
</dbReference>
<keyword evidence="3 6" id="KW-0812">Transmembrane</keyword>
<dbReference type="GO" id="GO:0005886">
    <property type="term" value="C:plasma membrane"/>
    <property type="evidence" value="ECO:0007669"/>
    <property type="project" value="UniProtKB-SubCell"/>
</dbReference>
<reference evidence="8" key="1">
    <citation type="submission" date="2019-11" db="EMBL/GenBank/DDBJ databases">
        <authorList>
            <person name="Li J."/>
        </authorList>
    </citation>
    <scope>NUCLEOTIDE SEQUENCE</scope>
    <source>
        <strain evidence="8">B6B</strain>
    </source>
</reference>
<accession>A0A6A8DFB7</accession>
<dbReference type="OrthoDB" id="9803381at2"/>
<keyword evidence="4 6" id="KW-1133">Transmembrane helix</keyword>